<protein>
    <submittedName>
        <fullName evidence="3">NPL4-like protein 1</fullName>
    </submittedName>
</protein>
<dbReference type="InterPro" id="IPR007717">
    <property type="entry name" value="NPL4_C"/>
</dbReference>
<feature type="region of interest" description="Disordered" evidence="1">
    <location>
        <begin position="1"/>
        <end position="93"/>
    </location>
</feature>
<feature type="compositionally biased region" description="Low complexity" evidence="1">
    <location>
        <begin position="29"/>
        <end position="39"/>
    </location>
</feature>
<comment type="caution">
    <text evidence="3">The sequence shown here is derived from an EMBL/GenBank/DDBJ whole genome shotgun (WGS) entry which is preliminary data.</text>
</comment>
<evidence type="ECO:0000259" key="2">
    <source>
        <dbReference type="Pfam" id="PF05021"/>
    </source>
</evidence>
<dbReference type="InterPro" id="IPR016563">
    <property type="entry name" value="Npl4"/>
</dbReference>
<dbReference type="PANTHER" id="PTHR12710">
    <property type="entry name" value="NUCLEAR PROTEIN LOCALIZATION 4"/>
    <property type="match status" value="1"/>
</dbReference>
<feature type="domain" description="Nuclear pore localisation protein NPL4 C-terminal" evidence="2">
    <location>
        <begin position="230"/>
        <end position="490"/>
    </location>
</feature>
<dbReference type="AlphaFoldDB" id="A0A1Q9EA08"/>
<reference evidence="3 4" key="1">
    <citation type="submission" date="2016-02" db="EMBL/GenBank/DDBJ databases">
        <title>Genome analysis of coral dinoflagellate symbionts highlights evolutionary adaptations to a symbiotic lifestyle.</title>
        <authorList>
            <person name="Aranda M."/>
            <person name="Li Y."/>
            <person name="Liew Y.J."/>
            <person name="Baumgarten S."/>
            <person name="Simakov O."/>
            <person name="Wilson M."/>
            <person name="Piel J."/>
            <person name="Ashoor H."/>
            <person name="Bougouffa S."/>
            <person name="Bajic V.B."/>
            <person name="Ryu T."/>
            <person name="Ravasi T."/>
            <person name="Bayer T."/>
            <person name="Micklem G."/>
            <person name="Kim H."/>
            <person name="Bhak J."/>
            <person name="Lajeunesse T.C."/>
            <person name="Voolstra C.R."/>
        </authorList>
    </citation>
    <scope>NUCLEOTIDE SEQUENCE [LARGE SCALE GENOMIC DNA]</scope>
    <source>
        <strain evidence="3 4">CCMP2467</strain>
    </source>
</reference>
<dbReference type="OrthoDB" id="10251089at2759"/>
<evidence type="ECO:0000256" key="1">
    <source>
        <dbReference type="SAM" id="MobiDB-lite"/>
    </source>
</evidence>
<dbReference type="GO" id="GO:0043130">
    <property type="term" value="F:ubiquitin binding"/>
    <property type="evidence" value="ECO:0007669"/>
    <property type="project" value="TreeGrafter"/>
</dbReference>
<evidence type="ECO:0000313" key="4">
    <source>
        <dbReference type="Proteomes" id="UP000186817"/>
    </source>
</evidence>
<dbReference type="GO" id="GO:0031625">
    <property type="term" value="F:ubiquitin protein ligase binding"/>
    <property type="evidence" value="ECO:0007669"/>
    <property type="project" value="TreeGrafter"/>
</dbReference>
<dbReference type="Proteomes" id="UP000186817">
    <property type="component" value="Unassembled WGS sequence"/>
</dbReference>
<name>A0A1Q9EA08_SYMMI</name>
<dbReference type="GO" id="GO:0006511">
    <property type="term" value="P:ubiquitin-dependent protein catabolic process"/>
    <property type="evidence" value="ECO:0007669"/>
    <property type="project" value="InterPro"/>
</dbReference>
<keyword evidence="4" id="KW-1185">Reference proteome</keyword>
<dbReference type="PANTHER" id="PTHR12710:SF0">
    <property type="entry name" value="NUCLEAR PROTEIN LOCALIZATION PROTEIN 4 HOMOLOG"/>
    <property type="match status" value="1"/>
</dbReference>
<organism evidence="3 4">
    <name type="scientific">Symbiodinium microadriaticum</name>
    <name type="common">Dinoflagellate</name>
    <name type="synonym">Zooxanthella microadriatica</name>
    <dbReference type="NCBI Taxonomy" id="2951"/>
    <lineage>
        <taxon>Eukaryota</taxon>
        <taxon>Sar</taxon>
        <taxon>Alveolata</taxon>
        <taxon>Dinophyceae</taxon>
        <taxon>Suessiales</taxon>
        <taxon>Symbiodiniaceae</taxon>
        <taxon>Symbiodinium</taxon>
    </lineage>
</organism>
<dbReference type="Pfam" id="PF05021">
    <property type="entry name" value="NPL4"/>
    <property type="match status" value="1"/>
</dbReference>
<sequence length="522" mass="57326">MAFVNAATVRPPSSYSGYASPGFAGGAGFSSPGFAGSPPRLGLVRPENRRSRTSLSPVMPAPLGPSCSATSLVSAESGPSARAPPRSAGSVLGQGQVLQAPPSVQPAIALQGPLQAEQMVWPPDPTGRSVPQPVPLFGRTLRSSPGSTTSLQGAAQNSLVMPAPVAKPMWVIEEVIDFDVEEKEEDPDLDDFGRVCQSRFFPASLLEGCMLWNCSEDDEIRRGYRSESQSLHLAVTFWRNAIYEPQQEMAGEVAEMVKDDQEMSRVNRIAEALGLECIGWVFTSLPLEDGLLLSPEEVVRIARLQNDHSTDKHFTKYTLSKFVSCAVRPDPAHNGAPGINPFMVSEQACAMLRDGILTATPSERRACVVREAGKDEMIPDFVCEGRSSKKIATDFFIVRVNDTAPKKHQRLLTHAEFPRENRPTHPQRREDLKKVKYSRPLKPELLQLSSLNHACSLWLSFEGEALGEFCSHDPRSRFADFHLLLYIAKEIDVDTAVTIAECVRDRKDIPEGVTMIFNELTQ</sequence>
<proteinExistence type="predicted"/>
<dbReference type="GO" id="GO:0005634">
    <property type="term" value="C:nucleus"/>
    <property type="evidence" value="ECO:0007669"/>
    <property type="project" value="TreeGrafter"/>
</dbReference>
<evidence type="ECO:0000313" key="3">
    <source>
        <dbReference type="EMBL" id="OLQ04274.1"/>
    </source>
</evidence>
<accession>A0A1Q9EA08</accession>
<feature type="compositionally biased region" description="Low complexity" evidence="1">
    <location>
        <begin position="11"/>
        <end position="22"/>
    </location>
</feature>
<dbReference type="EMBL" id="LSRX01000214">
    <property type="protein sequence ID" value="OLQ04274.1"/>
    <property type="molecule type" value="Genomic_DNA"/>
</dbReference>
<gene>
    <name evidence="3" type="ORF">AK812_SmicGene12690</name>
</gene>